<feature type="domain" description="DUF6589" evidence="2">
    <location>
        <begin position="491"/>
        <end position="668"/>
    </location>
</feature>
<gene>
    <name evidence="3" type="ORF">DFH08DRAFT_818878</name>
</gene>
<proteinExistence type="predicted"/>
<keyword evidence="4" id="KW-1185">Reference proteome</keyword>
<dbReference type="AlphaFoldDB" id="A0AAD7EFK6"/>
<sequence length="708" mass="80164">MVQYLIAESKKVDLRSQKGRTFRIQNTRNGHVHHQQLRVLRVASSVSRYPPTPPMEAYEGNPQLVIPYTPPPHTPPGFSSVLTVHSYQSNGHFLTDTTPSTSTQPVSSEYCWNTPITFAPINTPPSGTPKRQRAMTINDENTPPTPADSHSSKKAKTSGTSTRRKPRSAKEKVQLILESIQDQGWTLGEFLHQIFDHQGRDGSRSQTHAQMIRSFLGGHGKYTPSDILTCWMTSPDDIVLAAYDPNLAKIYSSDTPYPEIGPVRPDVLCTPNRRKLLGPRQNAVKKSGWLRIGQNTIPFVADILEHHLRPAFYLLERIAMRKPRNRNGDNTCPSRPLVLPHKSRQSSAARPWNTLFGCSVPADIMAYNSRTGTMPSYSTVYKQLEALSIEEALVTSAHGTRVRDHRIGRENHMNVGMSGLWVEAWDIINVHVFDLSDKRQRISCNERASLSVDRIFSFLDQEDADTTGYLGWLEVLVRGKKDTIPFELKVGLEDFLKQIGQTAEGCVPRKLIIGGDGLSYAMILQFQNYLQWHKDPFKSFEILEPQLQVWHTKWTDIIRIFQTHWACTSGKSTNPASLGHSARKIGRAALSNMKKVEFYPGSQLLYLVLDARMLDGWRLLLGVDNIFEHFDTLSSQKKLPDFEELVEIAKKLHHTYSTARARDHAYYMGENGFHLSTEEDLSDQWKAIWRVEGEGSNRNSTADEQKRG</sequence>
<comment type="caution">
    <text evidence="3">The sequence shown here is derived from an EMBL/GenBank/DDBJ whole genome shotgun (WGS) entry which is preliminary data.</text>
</comment>
<dbReference type="InterPro" id="IPR046496">
    <property type="entry name" value="DUF6589"/>
</dbReference>
<protein>
    <recommendedName>
        <fullName evidence="2">DUF6589 domain-containing protein</fullName>
    </recommendedName>
</protein>
<evidence type="ECO:0000259" key="2">
    <source>
        <dbReference type="Pfam" id="PF20231"/>
    </source>
</evidence>
<feature type="compositionally biased region" description="Basic residues" evidence="1">
    <location>
        <begin position="152"/>
        <end position="167"/>
    </location>
</feature>
<accession>A0AAD7EFK6</accession>
<feature type="region of interest" description="Disordered" evidence="1">
    <location>
        <begin position="121"/>
        <end position="170"/>
    </location>
</feature>
<evidence type="ECO:0000313" key="4">
    <source>
        <dbReference type="Proteomes" id="UP001218218"/>
    </source>
</evidence>
<dbReference type="EMBL" id="JARIHO010000052">
    <property type="protein sequence ID" value="KAJ7321064.1"/>
    <property type="molecule type" value="Genomic_DNA"/>
</dbReference>
<reference evidence="3" key="1">
    <citation type="submission" date="2023-03" db="EMBL/GenBank/DDBJ databases">
        <title>Massive genome expansion in bonnet fungi (Mycena s.s.) driven by repeated elements and novel gene families across ecological guilds.</title>
        <authorList>
            <consortium name="Lawrence Berkeley National Laboratory"/>
            <person name="Harder C.B."/>
            <person name="Miyauchi S."/>
            <person name="Viragh M."/>
            <person name="Kuo A."/>
            <person name="Thoen E."/>
            <person name="Andreopoulos B."/>
            <person name="Lu D."/>
            <person name="Skrede I."/>
            <person name="Drula E."/>
            <person name="Henrissat B."/>
            <person name="Morin E."/>
            <person name="Kohler A."/>
            <person name="Barry K."/>
            <person name="LaButti K."/>
            <person name="Morin E."/>
            <person name="Salamov A."/>
            <person name="Lipzen A."/>
            <person name="Mereny Z."/>
            <person name="Hegedus B."/>
            <person name="Baldrian P."/>
            <person name="Stursova M."/>
            <person name="Weitz H."/>
            <person name="Taylor A."/>
            <person name="Grigoriev I.V."/>
            <person name="Nagy L.G."/>
            <person name="Martin F."/>
            <person name="Kauserud H."/>
        </authorList>
    </citation>
    <scope>NUCLEOTIDE SEQUENCE</scope>
    <source>
        <strain evidence="3">CBHHK002</strain>
    </source>
</reference>
<evidence type="ECO:0000313" key="3">
    <source>
        <dbReference type="EMBL" id="KAJ7321064.1"/>
    </source>
</evidence>
<dbReference type="Pfam" id="PF20231">
    <property type="entry name" value="DUF6589"/>
    <property type="match status" value="1"/>
</dbReference>
<organism evidence="3 4">
    <name type="scientific">Mycena albidolilacea</name>
    <dbReference type="NCBI Taxonomy" id="1033008"/>
    <lineage>
        <taxon>Eukaryota</taxon>
        <taxon>Fungi</taxon>
        <taxon>Dikarya</taxon>
        <taxon>Basidiomycota</taxon>
        <taxon>Agaricomycotina</taxon>
        <taxon>Agaricomycetes</taxon>
        <taxon>Agaricomycetidae</taxon>
        <taxon>Agaricales</taxon>
        <taxon>Marasmiineae</taxon>
        <taxon>Mycenaceae</taxon>
        <taxon>Mycena</taxon>
    </lineage>
</organism>
<name>A0AAD7EFK6_9AGAR</name>
<dbReference type="Proteomes" id="UP001218218">
    <property type="component" value="Unassembled WGS sequence"/>
</dbReference>
<evidence type="ECO:0000256" key="1">
    <source>
        <dbReference type="SAM" id="MobiDB-lite"/>
    </source>
</evidence>